<name>A0A6L9EVY6_CLOBU</name>
<reference evidence="2 3" key="1">
    <citation type="submission" date="2020-01" db="EMBL/GenBank/DDBJ databases">
        <title>Genome sequence of a 1,3-propanediol producer, Clostridium butyricum S3.</title>
        <authorList>
            <person name="Zhou J."/>
        </authorList>
    </citation>
    <scope>NUCLEOTIDE SEQUENCE [LARGE SCALE GENOMIC DNA]</scope>
    <source>
        <strain evidence="2 3">S3</strain>
    </source>
</reference>
<proteinExistence type="predicted"/>
<organism evidence="2 3">
    <name type="scientific">Clostridium butyricum</name>
    <dbReference type="NCBI Taxonomy" id="1492"/>
    <lineage>
        <taxon>Bacteria</taxon>
        <taxon>Bacillati</taxon>
        <taxon>Bacillota</taxon>
        <taxon>Clostridia</taxon>
        <taxon>Eubacteriales</taxon>
        <taxon>Clostridiaceae</taxon>
        <taxon>Clostridium</taxon>
    </lineage>
</organism>
<dbReference type="Proteomes" id="UP000474042">
    <property type="component" value="Unassembled WGS sequence"/>
</dbReference>
<comment type="caution">
    <text evidence="2">The sequence shown here is derived from an EMBL/GenBank/DDBJ whole genome shotgun (WGS) entry which is preliminary data.</text>
</comment>
<feature type="domain" description="MrfA-like Zn-binding" evidence="1">
    <location>
        <begin position="473"/>
        <end position="575"/>
    </location>
</feature>
<evidence type="ECO:0000259" key="1">
    <source>
        <dbReference type="Pfam" id="PF09369"/>
    </source>
</evidence>
<dbReference type="Pfam" id="PF09369">
    <property type="entry name" value="MZB"/>
    <property type="match status" value="1"/>
</dbReference>
<dbReference type="AlphaFoldDB" id="A0A6L9EVY6"/>
<dbReference type="InterPro" id="IPR018973">
    <property type="entry name" value="MZB"/>
</dbReference>
<evidence type="ECO:0000313" key="3">
    <source>
        <dbReference type="Proteomes" id="UP000474042"/>
    </source>
</evidence>
<gene>
    <name evidence="2" type="ORF">GND98_019005</name>
</gene>
<protein>
    <submittedName>
        <fullName evidence="2">DUF1998 domain-containing protein</fullName>
    </submittedName>
</protein>
<dbReference type="InterPro" id="IPR047721">
    <property type="entry name" value="DrmB"/>
</dbReference>
<sequence>MRVGSKVKEKKKRIGQLRRSQLITTFGSGAITDLPDYSVIIGATDYWNKNSPVIRDRNLEKLLKVKCFKEPYATEDENGNPYPTIPAFRFPVMHFCPECGKLMPYWAFSSKTEGKKCSDCNKKIVPSRFLAACTNGHIEDFPYNWWIHRGDFSKCTEYNSGKKNKYDNLSIEFKSTTGGNDSIIIKCRCGAERSMAGCMSAGALKGYRCRGHRPWIGLKDYDSKPCTCKEMKVLQRGASNVYFSVTSSALTIPPWSSKIQEVIQKKEIMLKPIIDSFGINNPAVDSILCSDGYFKNVLDDDIYTIDELKKQISARFELSNANEEYTEEKLIEEEYTVLCNGKYDDDWFKCEKSEPATVVKDFFERVVLVKRLREVLALQGFRRIEAGFTGTDKGQFKSYNNGNEYVKLSREKLDWLPAVELLGEGIFIKINESKLNIWEKKNEHRYNEMKNRLGEKTIGRGKFSPRYVLLHTLSHLIIKQLSVQSGYAEASIKERIYSTYDDSAESMAGILIYTSSSDSDGSLGGLVRQGRPDNMENIIRGMLQEAVWCSSDPICSESKAQGFGSLNYAACHACTLIPETSCEAFNCLLDRCSIVGTLDDSSVGFFHELID</sequence>
<accession>A0A6L9EVY6</accession>
<evidence type="ECO:0000313" key="2">
    <source>
        <dbReference type="EMBL" id="NAS19855.1"/>
    </source>
</evidence>
<dbReference type="NCBIfam" id="NF038324">
    <property type="entry name" value="DrmB_fam"/>
    <property type="match status" value="1"/>
</dbReference>
<dbReference type="EMBL" id="WOFV02000115">
    <property type="protein sequence ID" value="NAS19855.1"/>
    <property type="molecule type" value="Genomic_DNA"/>
</dbReference>